<dbReference type="InParanoid" id="A0A409YKG2"/>
<feature type="region of interest" description="Disordered" evidence="1">
    <location>
        <begin position="1"/>
        <end position="26"/>
    </location>
</feature>
<organism evidence="2 3">
    <name type="scientific">Gymnopilus dilepis</name>
    <dbReference type="NCBI Taxonomy" id="231916"/>
    <lineage>
        <taxon>Eukaryota</taxon>
        <taxon>Fungi</taxon>
        <taxon>Dikarya</taxon>
        <taxon>Basidiomycota</taxon>
        <taxon>Agaricomycotina</taxon>
        <taxon>Agaricomycetes</taxon>
        <taxon>Agaricomycetidae</taxon>
        <taxon>Agaricales</taxon>
        <taxon>Agaricineae</taxon>
        <taxon>Hymenogastraceae</taxon>
        <taxon>Gymnopilus</taxon>
    </lineage>
</organism>
<accession>A0A409YKG2</accession>
<gene>
    <name evidence="2" type="ORF">CVT26_006105</name>
</gene>
<evidence type="ECO:0000256" key="1">
    <source>
        <dbReference type="SAM" id="MobiDB-lite"/>
    </source>
</evidence>
<name>A0A409YKG2_9AGAR</name>
<evidence type="ECO:0000313" key="3">
    <source>
        <dbReference type="Proteomes" id="UP000284706"/>
    </source>
</evidence>
<proteinExistence type="predicted"/>
<dbReference type="AlphaFoldDB" id="A0A409YKG2"/>
<feature type="compositionally biased region" description="Basic and acidic residues" evidence="1">
    <location>
        <begin position="1"/>
        <end position="19"/>
    </location>
</feature>
<dbReference type="EMBL" id="NHYE01000723">
    <property type="protein sequence ID" value="PPR03563.1"/>
    <property type="molecule type" value="Genomic_DNA"/>
</dbReference>
<keyword evidence="3" id="KW-1185">Reference proteome</keyword>
<comment type="caution">
    <text evidence="2">The sequence shown here is derived from an EMBL/GenBank/DDBJ whole genome shotgun (WGS) entry which is preliminary data.</text>
</comment>
<reference evidence="2 3" key="1">
    <citation type="journal article" date="2018" name="Evol. Lett.">
        <title>Horizontal gene cluster transfer increased hallucinogenic mushroom diversity.</title>
        <authorList>
            <person name="Reynolds H.T."/>
            <person name="Vijayakumar V."/>
            <person name="Gluck-Thaler E."/>
            <person name="Korotkin H.B."/>
            <person name="Matheny P.B."/>
            <person name="Slot J.C."/>
        </authorList>
    </citation>
    <scope>NUCLEOTIDE SEQUENCE [LARGE SCALE GENOMIC DNA]</scope>
    <source>
        <strain evidence="2 3">SRW20</strain>
    </source>
</reference>
<protein>
    <submittedName>
        <fullName evidence="2">Uncharacterized protein</fullName>
    </submittedName>
</protein>
<dbReference type="Proteomes" id="UP000284706">
    <property type="component" value="Unassembled WGS sequence"/>
</dbReference>
<sequence length="75" mass="8517">MFSHPTHELAVDKTFDRRQTPGQEPYSFTRNALDEKFCVSLQHQGVTSLAPEPEGHSSAKRKNLRYWVLVGFGLA</sequence>
<evidence type="ECO:0000313" key="2">
    <source>
        <dbReference type="EMBL" id="PPR03563.1"/>
    </source>
</evidence>